<dbReference type="EMBL" id="LK391707">
    <property type="protein sequence ID" value="CDR94183.1"/>
    <property type="molecule type" value="Genomic_DNA"/>
</dbReference>
<dbReference type="InterPro" id="IPR007518">
    <property type="entry name" value="MINDY"/>
</dbReference>
<dbReference type="VEuPathDB" id="PiroplasmaDB:BBBOND_0104920"/>
<feature type="compositionally biased region" description="Polar residues" evidence="1">
    <location>
        <begin position="330"/>
        <end position="351"/>
    </location>
</feature>
<dbReference type="GO" id="GO:0071108">
    <property type="term" value="P:protein K48-linked deubiquitination"/>
    <property type="evidence" value="ECO:0007669"/>
    <property type="project" value="TreeGrafter"/>
</dbReference>
<dbReference type="OrthoDB" id="366088at2759"/>
<feature type="region of interest" description="Disordered" evidence="1">
    <location>
        <begin position="310"/>
        <end position="355"/>
    </location>
</feature>
<organism evidence="3 4">
    <name type="scientific">Babesia bigemina</name>
    <dbReference type="NCBI Taxonomy" id="5866"/>
    <lineage>
        <taxon>Eukaryota</taxon>
        <taxon>Sar</taxon>
        <taxon>Alveolata</taxon>
        <taxon>Apicomplexa</taxon>
        <taxon>Aconoidasida</taxon>
        <taxon>Piroplasmida</taxon>
        <taxon>Babesiidae</taxon>
        <taxon>Babesia</taxon>
    </lineage>
</organism>
<evidence type="ECO:0000259" key="2">
    <source>
        <dbReference type="Pfam" id="PF04424"/>
    </source>
</evidence>
<dbReference type="OMA" id="CRTTHEG"/>
<dbReference type="Pfam" id="PF04424">
    <property type="entry name" value="MINDY_DUB"/>
    <property type="match status" value="1"/>
</dbReference>
<dbReference type="PANTHER" id="PTHR18063">
    <property type="entry name" value="NF-E2 INDUCIBLE PROTEIN"/>
    <property type="match status" value="1"/>
</dbReference>
<gene>
    <name evidence="3" type="ORF">BBBOND_0104920</name>
</gene>
<accession>A0A061D0J0</accession>
<evidence type="ECO:0000256" key="1">
    <source>
        <dbReference type="SAM" id="MobiDB-lite"/>
    </source>
</evidence>
<dbReference type="GeneID" id="24562724"/>
<keyword evidence="4" id="KW-1185">Reference proteome</keyword>
<dbReference type="InterPro" id="IPR033979">
    <property type="entry name" value="MINDY_domain"/>
</dbReference>
<dbReference type="GO" id="GO:0004843">
    <property type="term" value="F:cysteine-type deubiquitinase activity"/>
    <property type="evidence" value="ECO:0007669"/>
    <property type="project" value="InterPro"/>
</dbReference>
<proteinExistence type="predicted"/>
<dbReference type="Proteomes" id="UP000033188">
    <property type="component" value="Chromosome 1"/>
</dbReference>
<dbReference type="GO" id="GO:0005829">
    <property type="term" value="C:cytosol"/>
    <property type="evidence" value="ECO:0007669"/>
    <property type="project" value="TreeGrafter"/>
</dbReference>
<dbReference type="GO" id="GO:0016807">
    <property type="term" value="F:cysteine-type carboxypeptidase activity"/>
    <property type="evidence" value="ECO:0007669"/>
    <property type="project" value="TreeGrafter"/>
</dbReference>
<dbReference type="RefSeq" id="XP_012766369.1">
    <property type="nucleotide sequence ID" value="XM_012910915.1"/>
</dbReference>
<evidence type="ECO:0000313" key="4">
    <source>
        <dbReference type="Proteomes" id="UP000033188"/>
    </source>
</evidence>
<dbReference type="KEGG" id="bbig:BBBOND_0104920"/>
<sequence length="383" mass="44028">MSSEVSDAYRVKWMRHFSRVTPFLQYSTAADSLLVCVGNILLLRRRIQINSGTYAISFDELCKLLLTAVRRAQSEWVLDTLDKMRRIKKGEYTLKSHTMVFDDDVKKLIDMLGINVFHGCVAGPRYKNIESFSFEDLRYHIMLYQRGQRMEGVRFDESEAMSAETFLKKYPSKLTEKGLQLLRDEFCNKEFAYHGIYHNNRFLTLTSNDDTLLTLMADVVYEPHGCIWEELERPVYLDERFKPYHIDQSQIKQPTPLSTPRMSNDVNVITRPLKPKVPIIAVTNQQVRLCRTTHEGSCTVECMNKIKEDATRDSSNATDPVAPNEGSVPDMQQSPTDQNQGDDLKSGQTLTDVKERRHQTKCGCLGFNLLKIFRNKADPSSTS</sequence>
<dbReference type="GO" id="GO:1990380">
    <property type="term" value="F:K48-linked deubiquitinase activity"/>
    <property type="evidence" value="ECO:0007669"/>
    <property type="project" value="InterPro"/>
</dbReference>
<feature type="domain" description="MINDY deubiquitinase" evidence="2">
    <location>
        <begin position="8"/>
        <end position="233"/>
    </location>
</feature>
<evidence type="ECO:0000313" key="3">
    <source>
        <dbReference type="EMBL" id="CDR94183.1"/>
    </source>
</evidence>
<protein>
    <recommendedName>
        <fullName evidence="2">MINDY deubiquitinase domain-containing protein</fullName>
    </recommendedName>
</protein>
<dbReference type="GO" id="GO:0071944">
    <property type="term" value="C:cell periphery"/>
    <property type="evidence" value="ECO:0007669"/>
    <property type="project" value="TreeGrafter"/>
</dbReference>
<name>A0A061D0J0_BABBI</name>
<dbReference type="STRING" id="5866.A0A061D0J0"/>
<dbReference type="AlphaFoldDB" id="A0A061D0J0"/>
<reference evidence="4" key="1">
    <citation type="journal article" date="2014" name="Nucleic Acids Res.">
        <title>The evolutionary dynamics of variant antigen genes in Babesia reveal a history of genomic innovation underlying host-parasite interaction.</title>
        <authorList>
            <person name="Jackson A.P."/>
            <person name="Otto T.D."/>
            <person name="Darby A."/>
            <person name="Ramaprasad A."/>
            <person name="Xia D."/>
            <person name="Echaide I.E."/>
            <person name="Farber M."/>
            <person name="Gahlot S."/>
            <person name="Gamble J."/>
            <person name="Gupta D."/>
            <person name="Gupta Y."/>
            <person name="Jackson L."/>
            <person name="Malandrin L."/>
            <person name="Malas T.B."/>
            <person name="Moussa E."/>
            <person name="Nair M."/>
            <person name="Reid A.J."/>
            <person name="Sanders M."/>
            <person name="Sharma J."/>
            <person name="Tracey A."/>
            <person name="Quail M.A."/>
            <person name="Weir W."/>
            <person name="Wastling J.M."/>
            <person name="Hall N."/>
            <person name="Willadsen P."/>
            <person name="Lingelbach K."/>
            <person name="Shiels B."/>
            <person name="Tait A."/>
            <person name="Berriman M."/>
            <person name="Allred D.R."/>
            <person name="Pain A."/>
        </authorList>
    </citation>
    <scope>NUCLEOTIDE SEQUENCE [LARGE SCALE GENOMIC DNA]</scope>
    <source>
        <strain evidence="4">Bond</strain>
    </source>
</reference>
<dbReference type="PANTHER" id="PTHR18063:SF6">
    <property type="entry name" value="UBIQUITIN CARBOXYL-TERMINAL HYDROLASE"/>
    <property type="match status" value="1"/>
</dbReference>